<dbReference type="GO" id="GO:0006355">
    <property type="term" value="P:regulation of DNA-templated transcription"/>
    <property type="evidence" value="ECO:0007669"/>
    <property type="project" value="InterPro"/>
</dbReference>
<evidence type="ECO:0000256" key="1">
    <source>
        <dbReference type="PROSITE-ProRule" id="PRU00094"/>
    </source>
</evidence>
<evidence type="ECO:0000313" key="3">
    <source>
        <dbReference type="EMBL" id="CAD2201773.1"/>
    </source>
</evidence>
<accession>A0A6V7XR84</accession>
<sequence length="320" mass="38835">MIKFIIIYIILYLNIYLYSKCNGRAVNVGVKIKNDWEEKREFIYLKIVEMKERFILIKNVNRGKKIENYFNRKTESFNKIEIDPVEKVFVVKLNHVSKYSSQLKRRILIEIANNETVNKFLKNLGKQIRINNNFIANDNYYETSILEESLENINKKELLKVNIEKFKDNLLSSYWTEINLIGYKIELSEKQKVEYPEDLKNIIVYIGNNLSGYIDENKRNCFNCGVKNVNQWDKYFKKHYLCHVCYNYKRRYAKFRYEEMWFKSLKVKFSIFFNFSKFIERSKYISGVAQLTLNTRHEIQKIRVSQKIRDFRDKSYKIRE</sequence>
<dbReference type="InterPro" id="IPR000679">
    <property type="entry name" value="Znf_GATA"/>
</dbReference>
<organism evidence="3 4">
    <name type="scientific">Meloidogyne enterolobii</name>
    <name type="common">Root-knot nematode worm</name>
    <name type="synonym">Meloidogyne mayaguensis</name>
    <dbReference type="NCBI Taxonomy" id="390850"/>
    <lineage>
        <taxon>Eukaryota</taxon>
        <taxon>Metazoa</taxon>
        <taxon>Ecdysozoa</taxon>
        <taxon>Nematoda</taxon>
        <taxon>Chromadorea</taxon>
        <taxon>Rhabditida</taxon>
        <taxon>Tylenchina</taxon>
        <taxon>Tylenchomorpha</taxon>
        <taxon>Tylenchoidea</taxon>
        <taxon>Meloidogynidae</taxon>
        <taxon>Meloidogyninae</taxon>
        <taxon>Meloidogyne</taxon>
    </lineage>
</organism>
<reference evidence="3 4" key="1">
    <citation type="submission" date="2020-08" db="EMBL/GenBank/DDBJ databases">
        <authorList>
            <person name="Koutsovoulos G."/>
            <person name="Danchin GJ E."/>
        </authorList>
    </citation>
    <scope>NUCLEOTIDE SEQUENCE [LARGE SCALE GENOMIC DNA]</scope>
</reference>
<dbReference type="Proteomes" id="UP000580250">
    <property type="component" value="Unassembled WGS sequence"/>
</dbReference>
<evidence type="ECO:0000313" key="4">
    <source>
        <dbReference type="Proteomes" id="UP000580250"/>
    </source>
</evidence>
<dbReference type="GO" id="GO:0043565">
    <property type="term" value="F:sequence-specific DNA binding"/>
    <property type="evidence" value="ECO:0007669"/>
    <property type="project" value="InterPro"/>
</dbReference>
<keyword evidence="1" id="KW-0479">Metal-binding</keyword>
<comment type="caution">
    <text evidence="3">The sequence shown here is derived from an EMBL/GenBank/DDBJ whole genome shotgun (WGS) entry which is preliminary data.</text>
</comment>
<dbReference type="AlphaFoldDB" id="A0A6V7XR84"/>
<feature type="domain" description="GATA-type" evidence="2">
    <location>
        <begin position="215"/>
        <end position="268"/>
    </location>
</feature>
<name>A0A6V7XR84_MELEN</name>
<gene>
    <name evidence="3" type="ORF">MENT_LOCUS55349</name>
</gene>
<proteinExistence type="predicted"/>
<protein>
    <recommendedName>
        <fullName evidence="2">GATA-type domain-containing protein</fullName>
    </recommendedName>
</protein>
<keyword evidence="1" id="KW-0862">Zinc</keyword>
<keyword evidence="1" id="KW-0863">Zinc-finger</keyword>
<dbReference type="PROSITE" id="PS50114">
    <property type="entry name" value="GATA_ZN_FINGER_2"/>
    <property type="match status" value="1"/>
</dbReference>
<evidence type="ECO:0000259" key="2">
    <source>
        <dbReference type="PROSITE" id="PS50114"/>
    </source>
</evidence>
<dbReference type="SUPFAM" id="SSF57716">
    <property type="entry name" value="Glucocorticoid receptor-like (DNA-binding domain)"/>
    <property type="match status" value="1"/>
</dbReference>
<dbReference type="EMBL" id="CAJEWN010002072">
    <property type="protein sequence ID" value="CAD2201773.1"/>
    <property type="molecule type" value="Genomic_DNA"/>
</dbReference>
<dbReference type="GO" id="GO:0008270">
    <property type="term" value="F:zinc ion binding"/>
    <property type="evidence" value="ECO:0007669"/>
    <property type="project" value="UniProtKB-KW"/>
</dbReference>